<dbReference type="CDD" id="cd01948">
    <property type="entry name" value="EAL"/>
    <property type="match status" value="1"/>
</dbReference>
<feature type="domain" description="EAL" evidence="4">
    <location>
        <begin position="507"/>
        <end position="759"/>
    </location>
</feature>
<evidence type="ECO:0000259" key="6">
    <source>
        <dbReference type="PROSITE" id="PS50887"/>
    </source>
</evidence>
<evidence type="ECO:0000256" key="2">
    <source>
        <dbReference type="ARBA" id="ARBA00022989"/>
    </source>
</evidence>
<dbReference type="SUPFAM" id="SSF55073">
    <property type="entry name" value="Nucleotide cyclase"/>
    <property type="match status" value="1"/>
</dbReference>
<dbReference type="PANTHER" id="PTHR44757:SF2">
    <property type="entry name" value="BIOFILM ARCHITECTURE MAINTENANCE PROTEIN MBAA"/>
    <property type="match status" value="1"/>
</dbReference>
<keyword evidence="1 3" id="KW-0812">Transmembrane</keyword>
<dbReference type="Pfam" id="PF00990">
    <property type="entry name" value="GGDEF"/>
    <property type="match status" value="1"/>
</dbReference>
<dbReference type="Gene3D" id="3.30.450.20">
    <property type="entry name" value="PAS domain"/>
    <property type="match status" value="1"/>
</dbReference>
<sequence>MGWSVTSLVVAGFGACLVAVGVLITWVTAASFDSERDRAEDALSALAESEAPEFGTLSESAVPLLGDLAANPALRSLRPGACDRALAPLASVRDAARLVVVGLDGRTVCSLSGDPDETVPAATYLKAMADGVTVNDNEVFVDPATGHPAIAVAAPVPGRSGPVGAVVVVIFTDVPDLALPPGVDEATAVVAIDPDTGLVAGSTSGAPYVAGDIVPWKEPPAVGPDGVERIWRVVVEPTTGWTILAGVDVNVATSAARDQRRTLLGFGAGIVALVIALALGLHRRLAWPIRRLGASIAASRSGGVVRPAPESGPAEVVEVARAFNDLVDSHEDLVQRLRHYARHDPLTDLLNRRGASDELDRLLGDHEAAPLVVLFIDLDRFKLVNDSHGHVVGDRLLVELAHRIVAAVPDTWIVSRFGGDEFVILCPQTPEPRPGVEALSEVLRGTIRIDGLELRVGGSIGIARARCGMTGDDLIREADTAMYCAKDAGRGGWAEFDDKLQAMALERLRIEADLRHAVRRGELVLHYQPLVDLATGCAAGVEALLRWQHPSRGLLSPAAFLSVAEDTDLIFEIGSWVAGEAARRTAEWRAAGTPRRVSINVSAAELLRTDVVATVARAVSDAGAEPGDLVIEVTESAVLTDIESTVAQLEALRALGIGVALDDFGTGFSSLSHLRQLPADEIKIDRTFVAELGHNPVCDAIVASVITLAHAIGLKVVGEGVETDQQRAHLTRLGCDRGQGYLLGRPVPHEDAPPLRAVG</sequence>
<dbReference type="Proteomes" id="UP000325003">
    <property type="component" value="Unassembled WGS sequence"/>
</dbReference>
<dbReference type="InterPro" id="IPR001633">
    <property type="entry name" value="EAL_dom"/>
</dbReference>
<dbReference type="PROSITE" id="PS50883">
    <property type="entry name" value="EAL"/>
    <property type="match status" value="1"/>
</dbReference>
<keyword evidence="2 3" id="KW-1133">Transmembrane helix</keyword>
<name>A0A5B1LPF8_9ACTN</name>
<accession>A0A5B1LPF8</accession>
<dbReference type="SMART" id="SM00267">
    <property type="entry name" value="GGDEF"/>
    <property type="match status" value="1"/>
</dbReference>
<keyword evidence="8" id="KW-1185">Reference proteome</keyword>
<dbReference type="InterPro" id="IPR003660">
    <property type="entry name" value="HAMP_dom"/>
</dbReference>
<dbReference type="SUPFAM" id="SSF141868">
    <property type="entry name" value="EAL domain-like"/>
    <property type="match status" value="1"/>
</dbReference>
<comment type="caution">
    <text evidence="7">The sequence shown here is derived from an EMBL/GenBank/DDBJ whole genome shotgun (WGS) entry which is preliminary data.</text>
</comment>
<dbReference type="EMBL" id="VUJV01000001">
    <property type="protein sequence ID" value="KAA1421928.1"/>
    <property type="molecule type" value="Genomic_DNA"/>
</dbReference>
<dbReference type="Gene3D" id="3.30.70.270">
    <property type="match status" value="1"/>
</dbReference>
<evidence type="ECO:0000313" key="7">
    <source>
        <dbReference type="EMBL" id="KAA1421928.1"/>
    </source>
</evidence>
<dbReference type="PANTHER" id="PTHR44757">
    <property type="entry name" value="DIGUANYLATE CYCLASE DGCP"/>
    <property type="match status" value="1"/>
</dbReference>
<dbReference type="RefSeq" id="WP_149727389.1">
    <property type="nucleotide sequence ID" value="NZ_VUJV01000001.1"/>
</dbReference>
<dbReference type="NCBIfam" id="TIGR00254">
    <property type="entry name" value="GGDEF"/>
    <property type="match status" value="1"/>
</dbReference>
<dbReference type="GO" id="GO:0016020">
    <property type="term" value="C:membrane"/>
    <property type="evidence" value="ECO:0007669"/>
    <property type="project" value="InterPro"/>
</dbReference>
<dbReference type="InterPro" id="IPR035919">
    <property type="entry name" value="EAL_sf"/>
</dbReference>
<dbReference type="GO" id="GO:0007165">
    <property type="term" value="P:signal transduction"/>
    <property type="evidence" value="ECO:0007669"/>
    <property type="project" value="InterPro"/>
</dbReference>
<evidence type="ECO:0000259" key="5">
    <source>
        <dbReference type="PROSITE" id="PS50885"/>
    </source>
</evidence>
<evidence type="ECO:0000256" key="3">
    <source>
        <dbReference type="SAM" id="Phobius"/>
    </source>
</evidence>
<keyword evidence="3" id="KW-0472">Membrane</keyword>
<dbReference type="SMART" id="SM00052">
    <property type="entry name" value="EAL"/>
    <property type="match status" value="1"/>
</dbReference>
<proteinExistence type="predicted"/>
<dbReference type="Gene3D" id="6.10.340.10">
    <property type="match status" value="1"/>
</dbReference>
<dbReference type="AlphaFoldDB" id="A0A5B1LPF8"/>
<evidence type="ECO:0000259" key="4">
    <source>
        <dbReference type="PROSITE" id="PS50883"/>
    </source>
</evidence>
<dbReference type="CDD" id="cd01949">
    <property type="entry name" value="GGDEF"/>
    <property type="match status" value="1"/>
</dbReference>
<dbReference type="InterPro" id="IPR052155">
    <property type="entry name" value="Biofilm_reg_signaling"/>
</dbReference>
<dbReference type="InterPro" id="IPR000160">
    <property type="entry name" value="GGDEF_dom"/>
</dbReference>
<dbReference type="Pfam" id="PF00563">
    <property type="entry name" value="EAL"/>
    <property type="match status" value="1"/>
</dbReference>
<dbReference type="Gene3D" id="3.20.20.450">
    <property type="entry name" value="EAL domain"/>
    <property type="match status" value="1"/>
</dbReference>
<dbReference type="InterPro" id="IPR029787">
    <property type="entry name" value="Nucleotide_cyclase"/>
</dbReference>
<organism evidence="7 8">
    <name type="scientific">Nocardioides humilatus</name>
    <dbReference type="NCBI Taxonomy" id="2607660"/>
    <lineage>
        <taxon>Bacteria</taxon>
        <taxon>Bacillati</taxon>
        <taxon>Actinomycetota</taxon>
        <taxon>Actinomycetes</taxon>
        <taxon>Propionibacteriales</taxon>
        <taxon>Nocardioidaceae</taxon>
        <taxon>Nocardioides</taxon>
    </lineage>
</organism>
<feature type="domain" description="GGDEF" evidence="6">
    <location>
        <begin position="369"/>
        <end position="498"/>
    </location>
</feature>
<protein>
    <submittedName>
        <fullName evidence="7">EAL domain-containing protein</fullName>
    </submittedName>
</protein>
<dbReference type="PROSITE" id="PS50887">
    <property type="entry name" value="GGDEF"/>
    <property type="match status" value="1"/>
</dbReference>
<evidence type="ECO:0000313" key="8">
    <source>
        <dbReference type="Proteomes" id="UP000325003"/>
    </source>
</evidence>
<reference evidence="7 8" key="1">
    <citation type="submission" date="2019-09" db="EMBL/GenBank/DDBJ databases">
        <title>Nocardioides panacisoli sp. nov., isolated from the soil of a ginseng field.</title>
        <authorList>
            <person name="Cho C."/>
        </authorList>
    </citation>
    <scope>NUCLEOTIDE SEQUENCE [LARGE SCALE GENOMIC DNA]</scope>
    <source>
        <strain evidence="7 8">BN130099</strain>
    </source>
</reference>
<feature type="transmembrane region" description="Helical" evidence="3">
    <location>
        <begin position="263"/>
        <end position="281"/>
    </location>
</feature>
<gene>
    <name evidence="7" type="ORF">F0U44_06585</name>
</gene>
<evidence type="ECO:0000256" key="1">
    <source>
        <dbReference type="ARBA" id="ARBA00022692"/>
    </source>
</evidence>
<reference evidence="7 8" key="2">
    <citation type="submission" date="2019-09" db="EMBL/GenBank/DDBJ databases">
        <authorList>
            <person name="Jin C."/>
        </authorList>
    </citation>
    <scope>NUCLEOTIDE SEQUENCE [LARGE SCALE GENOMIC DNA]</scope>
    <source>
        <strain evidence="7 8">BN130099</strain>
    </source>
</reference>
<dbReference type="InterPro" id="IPR043128">
    <property type="entry name" value="Rev_trsase/Diguanyl_cyclase"/>
</dbReference>
<feature type="domain" description="HAMP" evidence="5">
    <location>
        <begin position="283"/>
        <end position="335"/>
    </location>
</feature>
<dbReference type="PROSITE" id="PS50885">
    <property type="entry name" value="HAMP"/>
    <property type="match status" value="1"/>
</dbReference>